<keyword evidence="1" id="KW-1133">Transmembrane helix</keyword>
<name>A0A5D2BRA5_GOSDA</name>
<reference evidence="2 3" key="1">
    <citation type="submission" date="2019-06" db="EMBL/GenBank/DDBJ databases">
        <title>WGS assembly of Gossypium darwinii.</title>
        <authorList>
            <person name="Chen Z.J."/>
            <person name="Sreedasyam A."/>
            <person name="Ando A."/>
            <person name="Song Q."/>
            <person name="De L."/>
            <person name="Hulse-Kemp A."/>
            <person name="Ding M."/>
            <person name="Ye W."/>
            <person name="Kirkbride R."/>
            <person name="Jenkins J."/>
            <person name="Plott C."/>
            <person name="Lovell J."/>
            <person name="Lin Y.-M."/>
            <person name="Vaughn R."/>
            <person name="Liu B."/>
            <person name="Li W."/>
            <person name="Simpson S."/>
            <person name="Scheffler B."/>
            <person name="Saski C."/>
            <person name="Grover C."/>
            <person name="Hu G."/>
            <person name="Conover J."/>
            <person name="Carlson J."/>
            <person name="Shu S."/>
            <person name="Boston L."/>
            <person name="Williams M."/>
            <person name="Peterson D."/>
            <person name="Mcgee K."/>
            <person name="Jones D."/>
            <person name="Wendel J."/>
            <person name="Stelly D."/>
            <person name="Grimwood J."/>
            <person name="Schmutz J."/>
        </authorList>
    </citation>
    <scope>NUCLEOTIDE SEQUENCE [LARGE SCALE GENOMIC DNA]</scope>
    <source>
        <strain evidence="2">1808015.09</strain>
    </source>
</reference>
<evidence type="ECO:0000313" key="2">
    <source>
        <dbReference type="EMBL" id="TYG58086.1"/>
    </source>
</evidence>
<accession>A0A5D2BRA5</accession>
<gene>
    <name evidence="2" type="ORF">ES288_D08G194700v1</name>
</gene>
<keyword evidence="3" id="KW-1185">Reference proteome</keyword>
<sequence>MVCLATVGITERRFKVPPSSLLLLLICGFYCYYSFPFYFSVLLLYFCLFFEGYNSMNTLFVFDYFPEISHSFVFTVYSLLYLIVLFYHSPLMTSCLTCLLVDSRESEC</sequence>
<feature type="transmembrane region" description="Helical" evidence="1">
    <location>
        <begin position="21"/>
        <end position="48"/>
    </location>
</feature>
<feature type="transmembrane region" description="Helical" evidence="1">
    <location>
        <begin position="68"/>
        <end position="87"/>
    </location>
</feature>
<evidence type="ECO:0000256" key="1">
    <source>
        <dbReference type="SAM" id="Phobius"/>
    </source>
</evidence>
<evidence type="ECO:0000313" key="3">
    <source>
        <dbReference type="Proteomes" id="UP000323506"/>
    </source>
</evidence>
<protein>
    <submittedName>
        <fullName evidence="2">Uncharacterized protein</fullName>
    </submittedName>
</protein>
<proteinExistence type="predicted"/>
<keyword evidence="1" id="KW-0812">Transmembrane</keyword>
<dbReference type="EMBL" id="CM017708">
    <property type="protein sequence ID" value="TYG58086.1"/>
    <property type="molecule type" value="Genomic_DNA"/>
</dbReference>
<dbReference type="Proteomes" id="UP000323506">
    <property type="component" value="Chromosome D08"/>
</dbReference>
<dbReference type="AlphaFoldDB" id="A0A5D2BRA5"/>
<keyword evidence="1" id="KW-0472">Membrane</keyword>
<organism evidence="2 3">
    <name type="scientific">Gossypium darwinii</name>
    <name type="common">Darwin's cotton</name>
    <name type="synonym">Gossypium barbadense var. darwinii</name>
    <dbReference type="NCBI Taxonomy" id="34276"/>
    <lineage>
        <taxon>Eukaryota</taxon>
        <taxon>Viridiplantae</taxon>
        <taxon>Streptophyta</taxon>
        <taxon>Embryophyta</taxon>
        <taxon>Tracheophyta</taxon>
        <taxon>Spermatophyta</taxon>
        <taxon>Magnoliopsida</taxon>
        <taxon>eudicotyledons</taxon>
        <taxon>Gunneridae</taxon>
        <taxon>Pentapetalae</taxon>
        <taxon>rosids</taxon>
        <taxon>malvids</taxon>
        <taxon>Malvales</taxon>
        <taxon>Malvaceae</taxon>
        <taxon>Malvoideae</taxon>
        <taxon>Gossypium</taxon>
    </lineage>
</organism>